<reference evidence="7 8" key="1">
    <citation type="submission" date="2023-04" db="EMBL/GenBank/DDBJ databases">
        <authorList>
            <person name="Hsu D."/>
        </authorList>
    </citation>
    <scope>NUCLEOTIDE SEQUENCE [LARGE SCALE GENOMIC DNA]</scope>
    <source>
        <strain evidence="7 8">MK1</strain>
    </source>
</reference>
<evidence type="ECO:0000256" key="1">
    <source>
        <dbReference type="ARBA" id="ARBA00004236"/>
    </source>
</evidence>
<keyword evidence="4" id="KW-0472">Membrane</keyword>
<evidence type="ECO:0000256" key="2">
    <source>
        <dbReference type="ARBA" id="ARBA00022448"/>
    </source>
</evidence>
<comment type="subcellular location">
    <subcellularLocation>
        <location evidence="1">Cell membrane</location>
    </subcellularLocation>
</comment>
<name>A0AAU0UKW6_9FIRM</name>
<dbReference type="GO" id="GO:0043190">
    <property type="term" value="C:ATP-binding cassette (ABC) transporter complex"/>
    <property type="evidence" value="ECO:0007669"/>
    <property type="project" value="InterPro"/>
</dbReference>
<keyword evidence="2" id="KW-0813">Transport</keyword>
<keyword evidence="8" id="KW-1185">Reference proteome</keyword>
<dbReference type="Proteomes" id="UP001329915">
    <property type="component" value="Chromosome"/>
</dbReference>
<dbReference type="EMBL" id="CP121694">
    <property type="protein sequence ID" value="WRO20804.1"/>
    <property type="molecule type" value="Genomic_DNA"/>
</dbReference>
<evidence type="ECO:0000313" key="7">
    <source>
        <dbReference type="EMBL" id="WRO20804.1"/>
    </source>
</evidence>
<dbReference type="AlphaFoldDB" id="A0AAU0UKW6"/>
<accession>A0AAU0UKW6</accession>
<dbReference type="GO" id="GO:0031460">
    <property type="term" value="P:glycine betaine transport"/>
    <property type="evidence" value="ECO:0007669"/>
    <property type="project" value="TreeGrafter"/>
</dbReference>
<feature type="domain" description="ABC-type glycine betaine transport system substrate-binding" evidence="6">
    <location>
        <begin position="206"/>
        <end position="310"/>
    </location>
</feature>
<dbReference type="Gene3D" id="3.40.190.100">
    <property type="entry name" value="Glycine betaine-binding periplasmic protein, domain 2"/>
    <property type="match status" value="1"/>
</dbReference>
<sequence>MSKNVLKLIVLLIVSIMMVTAVGCTQTAPEGDQKQGDQADKGGNKNQVVGKIIGIDPGAGIMSTTETALEEYDLNYDIVAGSGATMTAALGDAIESEKWIVVTGWAPHWKFNKWDLKFLDDPKGIYGETEQVNTIARKGFKEDMPEAYAFMDAFHWDPADIQQVMLMNAEKGTTPAGNAKKWVEDNMDRVQEWIPEGFEMGSGQGTVKLGYVEWAGEIASTNVVSEVLKKMGYETDLLPLGAAAMWQGVAEGEFDVMTSAWLPTTHKAYYDKREADIDDLGENMKGTRIGLVVPKYVTIDSIEELNENTEKFQKP</sequence>
<dbReference type="SUPFAM" id="SSF53850">
    <property type="entry name" value="Periplasmic binding protein-like II"/>
    <property type="match status" value="2"/>
</dbReference>
<evidence type="ECO:0000259" key="6">
    <source>
        <dbReference type="Pfam" id="PF04069"/>
    </source>
</evidence>
<dbReference type="PANTHER" id="PTHR47737">
    <property type="entry name" value="GLYCINE BETAINE/PROLINE BETAINE TRANSPORT SYSTEM PERMEASE PROTEIN PROW"/>
    <property type="match status" value="1"/>
</dbReference>
<dbReference type="GO" id="GO:0005275">
    <property type="term" value="F:amine transmembrane transporter activity"/>
    <property type="evidence" value="ECO:0007669"/>
    <property type="project" value="TreeGrafter"/>
</dbReference>
<dbReference type="KEGG" id="dbc:MFMK1_000594"/>
<dbReference type="Gene3D" id="3.10.105.10">
    <property type="entry name" value="Dipeptide-binding Protein, Domain 3"/>
    <property type="match status" value="1"/>
</dbReference>
<feature type="chain" id="PRO_5043333770" evidence="5">
    <location>
        <begin position="24"/>
        <end position="315"/>
    </location>
</feature>
<protein>
    <submittedName>
        <fullName evidence="7">Glycine/betaine ABC transporter</fullName>
    </submittedName>
</protein>
<feature type="signal peptide" evidence="5">
    <location>
        <begin position="1"/>
        <end position="23"/>
    </location>
</feature>
<dbReference type="PANTHER" id="PTHR47737:SF1">
    <property type="entry name" value="GLYCINE BETAINE_PROLINE BETAINE TRANSPORT SYSTEM PERMEASE PROTEIN PROW"/>
    <property type="match status" value="1"/>
</dbReference>
<organism evidence="7 8">
    <name type="scientific">Metallumcola ferriviriculae</name>
    <dbReference type="NCBI Taxonomy" id="3039180"/>
    <lineage>
        <taxon>Bacteria</taxon>
        <taxon>Bacillati</taxon>
        <taxon>Bacillota</taxon>
        <taxon>Clostridia</taxon>
        <taxon>Neomoorellales</taxon>
        <taxon>Desulfitibacteraceae</taxon>
        <taxon>Metallumcola</taxon>
    </lineage>
</organism>
<keyword evidence="5" id="KW-0732">Signal</keyword>
<keyword evidence="3" id="KW-1003">Cell membrane</keyword>
<gene>
    <name evidence="7" type="ORF">MFMK1_000594</name>
</gene>
<evidence type="ECO:0000256" key="4">
    <source>
        <dbReference type="ARBA" id="ARBA00023136"/>
    </source>
</evidence>
<evidence type="ECO:0000313" key="8">
    <source>
        <dbReference type="Proteomes" id="UP001329915"/>
    </source>
</evidence>
<evidence type="ECO:0000256" key="5">
    <source>
        <dbReference type="SAM" id="SignalP"/>
    </source>
</evidence>
<dbReference type="InterPro" id="IPR007210">
    <property type="entry name" value="ABC_Gly_betaine_transp_sub-bd"/>
</dbReference>
<evidence type="ECO:0000256" key="3">
    <source>
        <dbReference type="ARBA" id="ARBA00022475"/>
    </source>
</evidence>
<dbReference type="Pfam" id="PF04069">
    <property type="entry name" value="OpuAC"/>
    <property type="match status" value="2"/>
</dbReference>
<proteinExistence type="predicted"/>
<dbReference type="RefSeq" id="WP_366923682.1">
    <property type="nucleotide sequence ID" value="NZ_CP121694.1"/>
</dbReference>
<dbReference type="GO" id="GO:0015871">
    <property type="term" value="P:choline transport"/>
    <property type="evidence" value="ECO:0007669"/>
    <property type="project" value="TreeGrafter"/>
</dbReference>
<feature type="domain" description="ABC-type glycine betaine transport system substrate-binding" evidence="6">
    <location>
        <begin position="45"/>
        <end position="184"/>
    </location>
</feature>
<dbReference type="GO" id="GO:0015226">
    <property type="term" value="F:carnitine transmembrane transporter activity"/>
    <property type="evidence" value="ECO:0007669"/>
    <property type="project" value="TreeGrafter"/>
</dbReference>
<dbReference type="PROSITE" id="PS51257">
    <property type="entry name" value="PROKAR_LIPOPROTEIN"/>
    <property type="match status" value="1"/>
</dbReference>